<proteinExistence type="predicted"/>
<reference evidence="2 3" key="1">
    <citation type="journal article" date="2019" name="Int. J. Syst. Evol. Microbiol.">
        <title>The Global Catalogue of Microorganisms (GCM) 10K type strain sequencing project: providing services to taxonomists for standard genome sequencing and annotation.</title>
        <authorList>
            <consortium name="The Broad Institute Genomics Platform"/>
            <consortium name="The Broad Institute Genome Sequencing Center for Infectious Disease"/>
            <person name="Wu L."/>
            <person name="Ma J."/>
        </authorList>
    </citation>
    <scope>NUCLEOTIDE SEQUENCE [LARGE SCALE GENOMIC DNA]</scope>
    <source>
        <strain evidence="2 3">CGMCC 1.12859</strain>
    </source>
</reference>
<protein>
    <submittedName>
        <fullName evidence="2">Uncharacterized protein</fullName>
    </submittedName>
</protein>
<evidence type="ECO:0000256" key="1">
    <source>
        <dbReference type="SAM" id="Phobius"/>
    </source>
</evidence>
<feature type="transmembrane region" description="Helical" evidence="1">
    <location>
        <begin position="40"/>
        <end position="59"/>
    </location>
</feature>
<keyword evidence="3" id="KW-1185">Reference proteome</keyword>
<feature type="transmembrane region" description="Helical" evidence="1">
    <location>
        <begin position="71"/>
        <end position="93"/>
    </location>
</feature>
<dbReference type="AlphaFoldDB" id="A0ABD6BPP4"/>
<dbReference type="EMBL" id="JBHUCZ010000002">
    <property type="protein sequence ID" value="MFD1567119.1"/>
    <property type="molecule type" value="Genomic_DNA"/>
</dbReference>
<dbReference type="RefSeq" id="WP_267646442.1">
    <property type="nucleotide sequence ID" value="NZ_JANHGR010000001.1"/>
</dbReference>
<organism evidence="2 3">
    <name type="scientific">Halolamina litorea</name>
    <dbReference type="NCBI Taxonomy" id="1515593"/>
    <lineage>
        <taxon>Archaea</taxon>
        <taxon>Methanobacteriati</taxon>
        <taxon>Methanobacteriota</taxon>
        <taxon>Stenosarchaea group</taxon>
        <taxon>Halobacteria</taxon>
        <taxon>Halobacteriales</taxon>
        <taxon>Haloferacaceae</taxon>
    </lineage>
</organism>
<comment type="caution">
    <text evidence="2">The sequence shown here is derived from an EMBL/GenBank/DDBJ whole genome shotgun (WGS) entry which is preliminary data.</text>
</comment>
<sequence>MQDATKRRLTLLAAGVLLAAVVTTLTQVLLVDRSVVAAEPYAVVVGLGVSIPLLLAGAYPRTEGSGDSPALLIGAEAAAAIVVGTAVVALLVATDLPDMLSVGAGAAATYVGGTAARAVVVGRPTTDEASAE</sequence>
<dbReference type="Proteomes" id="UP001597139">
    <property type="component" value="Unassembled WGS sequence"/>
</dbReference>
<evidence type="ECO:0000313" key="3">
    <source>
        <dbReference type="Proteomes" id="UP001597139"/>
    </source>
</evidence>
<evidence type="ECO:0000313" key="2">
    <source>
        <dbReference type="EMBL" id="MFD1567119.1"/>
    </source>
</evidence>
<name>A0ABD6BPP4_9EURY</name>
<keyword evidence="1" id="KW-1133">Transmembrane helix</keyword>
<accession>A0ABD6BPP4</accession>
<keyword evidence="1" id="KW-0472">Membrane</keyword>
<keyword evidence="1" id="KW-0812">Transmembrane</keyword>
<gene>
    <name evidence="2" type="ORF">ACFSAU_06410</name>
</gene>